<keyword evidence="2 11" id="KW-0813">Transport</keyword>
<evidence type="ECO:0000256" key="4">
    <source>
        <dbReference type="ARBA" id="ARBA00022496"/>
    </source>
</evidence>
<keyword evidence="8 12" id="KW-0798">TonB box</keyword>
<dbReference type="Proteomes" id="UP000031057">
    <property type="component" value="Unassembled WGS sequence"/>
</dbReference>
<evidence type="ECO:0000259" key="15">
    <source>
        <dbReference type="Pfam" id="PF07715"/>
    </source>
</evidence>
<evidence type="ECO:0000256" key="1">
    <source>
        <dbReference type="ARBA" id="ARBA00004571"/>
    </source>
</evidence>
<dbReference type="InterPro" id="IPR012910">
    <property type="entry name" value="Plug_dom"/>
</dbReference>
<keyword evidence="13" id="KW-0732">Signal</keyword>
<dbReference type="AlphaFoldDB" id="A0A0B1ZM45"/>
<reference evidence="16 17" key="1">
    <citation type="submission" date="2014-10" db="EMBL/GenBank/DDBJ databases">
        <title>Genome sequence of Novosphingobium malaysiense MUSC 273(T).</title>
        <authorList>
            <person name="Lee L.-H."/>
        </authorList>
    </citation>
    <scope>NUCLEOTIDE SEQUENCE [LARGE SCALE GENOMIC DNA]</scope>
    <source>
        <strain evidence="16 17">MUSC 273</strain>
    </source>
</reference>
<dbReference type="PANTHER" id="PTHR32552">
    <property type="entry name" value="FERRICHROME IRON RECEPTOR-RELATED"/>
    <property type="match status" value="1"/>
</dbReference>
<evidence type="ECO:0000313" key="17">
    <source>
        <dbReference type="Proteomes" id="UP000031057"/>
    </source>
</evidence>
<keyword evidence="6" id="KW-0408">Iron</keyword>
<keyword evidence="7" id="KW-0406">Ion transport</keyword>
<evidence type="ECO:0000256" key="11">
    <source>
        <dbReference type="PROSITE-ProRule" id="PRU01360"/>
    </source>
</evidence>
<evidence type="ECO:0000256" key="2">
    <source>
        <dbReference type="ARBA" id="ARBA00022448"/>
    </source>
</evidence>
<feature type="signal peptide" evidence="13">
    <location>
        <begin position="1"/>
        <end position="28"/>
    </location>
</feature>
<keyword evidence="3 11" id="KW-1134">Transmembrane beta strand</keyword>
<keyword evidence="9 11" id="KW-0472">Membrane</keyword>
<protein>
    <recommendedName>
        <fullName evidence="18">TonB-dependent receptor</fullName>
    </recommendedName>
</protein>
<dbReference type="Pfam" id="PF07715">
    <property type="entry name" value="Plug"/>
    <property type="match status" value="1"/>
</dbReference>
<feature type="domain" description="TonB-dependent receptor-like beta-barrel" evidence="14">
    <location>
        <begin position="309"/>
        <end position="766"/>
    </location>
</feature>
<keyword evidence="10 11" id="KW-0998">Cell outer membrane</keyword>
<accession>A0A0B1ZM45</accession>
<evidence type="ECO:0000256" key="5">
    <source>
        <dbReference type="ARBA" id="ARBA00022692"/>
    </source>
</evidence>
<name>A0A0B1ZM45_9SPHN</name>
<evidence type="ECO:0000256" key="9">
    <source>
        <dbReference type="ARBA" id="ARBA00023136"/>
    </source>
</evidence>
<dbReference type="GO" id="GO:0009279">
    <property type="term" value="C:cell outer membrane"/>
    <property type="evidence" value="ECO:0007669"/>
    <property type="project" value="UniProtKB-SubCell"/>
</dbReference>
<comment type="caution">
    <text evidence="16">The sequence shown here is derived from an EMBL/GenBank/DDBJ whole genome shotgun (WGS) entry which is preliminary data.</text>
</comment>
<dbReference type="InterPro" id="IPR036942">
    <property type="entry name" value="Beta-barrel_TonB_sf"/>
</dbReference>
<dbReference type="Gene3D" id="2.40.170.20">
    <property type="entry name" value="TonB-dependent receptor, beta-barrel domain"/>
    <property type="match status" value="1"/>
</dbReference>
<evidence type="ECO:0000259" key="14">
    <source>
        <dbReference type="Pfam" id="PF00593"/>
    </source>
</evidence>
<evidence type="ECO:0000256" key="6">
    <source>
        <dbReference type="ARBA" id="ARBA00023004"/>
    </source>
</evidence>
<keyword evidence="5 11" id="KW-0812">Transmembrane</keyword>
<dbReference type="SUPFAM" id="SSF56935">
    <property type="entry name" value="Porins"/>
    <property type="match status" value="1"/>
</dbReference>
<evidence type="ECO:0000256" key="7">
    <source>
        <dbReference type="ARBA" id="ARBA00023065"/>
    </source>
</evidence>
<dbReference type="PANTHER" id="PTHR32552:SF81">
    <property type="entry name" value="TONB-DEPENDENT OUTER MEMBRANE RECEPTOR"/>
    <property type="match status" value="1"/>
</dbReference>
<comment type="subcellular location">
    <subcellularLocation>
        <location evidence="1 11">Cell outer membrane</location>
        <topology evidence="1 11">Multi-pass membrane protein</topology>
    </subcellularLocation>
</comment>
<evidence type="ECO:0000256" key="10">
    <source>
        <dbReference type="ARBA" id="ARBA00023237"/>
    </source>
</evidence>
<evidence type="ECO:0000256" key="13">
    <source>
        <dbReference type="SAM" id="SignalP"/>
    </source>
</evidence>
<evidence type="ECO:0000256" key="12">
    <source>
        <dbReference type="RuleBase" id="RU003357"/>
    </source>
</evidence>
<sequence>MRVKRLAGALLATASGVATFGMAPAAFAQDTADPDKDAIIVTARRTAERLQDVPISMTVFDQQQLAERNVVSANDLATYTPSLTSNSRFGAENASFAIRGFVQEAQTSPSVAVYFADVVAARGQPALGGGNNALSGSFFDLQNVQVLKGPQGTLFGRNTTGGAVLLVPTKPTDLLEGYVEGSIGNFGMRRVQAVLNAPLSDTFKVRLSVDRMKRDGYLRNRSGIGPSTFNDTDYTSVRASIVADLTPDLENYLIADYIRSNTNGTVPKVVLANTQTVGGVPCLPGATASGAALLLSSLVCSQQLARASANGYGYYDVENSNPDAQLKQEQWQVINTTTFLASDTITLKNIVSYTEMRQRQSGSIFGENIQFPVAGGLPFGFVNVYHDNNRDTLSQYTFTEEFQLQGRSSDGKLDFQAGAYYENSGPLSWQGTLTSILASCINVQALQCTDILGTPASPAGFVQNTLTRYKFDNIGFYGQATYKLTDTLSLTGGIRYTIDKVDAQGSVRIAIFPAPNTPFFICTSTGLPAANPSDCVVELKQKSEKPTWLIDLDYKPSPDTLLYAKYARGYRQGSANPSNTIPITWGPEKVDTYEIGAKLTLRGAVNGYFNVAAFYNDFTSQQLQANLIPDGTNPAASPSAAIVNAGTSRIKGVEVEAMIRPFAGFRLSGGYTYLDTKLSSYSPPVFPGFLPPLPTSQIGGDLALSPHHKLSATAEYTLPLPENVGEITFGGTYIYTSSQIASADSPIGLLPSTNLVNLNASWNGIAGMPVDLAVFATNVTKEKYPVYVGGSYVSAGYDSMLLGPPRMYGLRLRYRFGS</sequence>
<evidence type="ECO:0008006" key="18">
    <source>
        <dbReference type="Google" id="ProtNLM"/>
    </source>
</evidence>
<keyword evidence="4" id="KW-0410">Iron transport</keyword>
<feature type="domain" description="TonB-dependent receptor plug" evidence="15">
    <location>
        <begin position="50"/>
        <end position="163"/>
    </location>
</feature>
<evidence type="ECO:0000313" key="16">
    <source>
        <dbReference type="EMBL" id="KHK90268.1"/>
    </source>
</evidence>
<proteinExistence type="inferred from homology"/>
<feature type="chain" id="PRO_5002085655" description="TonB-dependent receptor" evidence="13">
    <location>
        <begin position="29"/>
        <end position="818"/>
    </location>
</feature>
<evidence type="ECO:0000256" key="3">
    <source>
        <dbReference type="ARBA" id="ARBA00022452"/>
    </source>
</evidence>
<dbReference type="EMBL" id="JTDI01000005">
    <property type="protein sequence ID" value="KHK90268.1"/>
    <property type="molecule type" value="Genomic_DNA"/>
</dbReference>
<dbReference type="Pfam" id="PF00593">
    <property type="entry name" value="TonB_dep_Rec_b-barrel"/>
    <property type="match status" value="1"/>
</dbReference>
<dbReference type="CDD" id="cd01347">
    <property type="entry name" value="ligand_gated_channel"/>
    <property type="match status" value="1"/>
</dbReference>
<evidence type="ECO:0000256" key="8">
    <source>
        <dbReference type="ARBA" id="ARBA00023077"/>
    </source>
</evidence>
<keyword evidence="17" id="KW-1185">Reference proteome</keyword>
<dbReference type="GO" id="GO:0006826">
    <property type="term" value="P:iron ion transport"/>
    <property type="evidence" value="ECO:0007669"/>
    <property type="project" value="UniProtKB-KW"/>
</dbReference>
<gene>
    <name evidence="16" type="ORF">LK12_16685</name>
</gene>
<comment type="similarity">
    <text evidence="11 12">Belongs to the TonB-dependent receptor family.</text>
</comment>
<dbReference type="STRING" id="1348853.LK12_16685"/>
<organism evidence="16 17">
    <name type="scientific">Novosphingobium malaysiense</name>
    <dbReference type="NCBI Taxonomy" id="1348853"/>
    <lineage>
        <taxon>Bacteria</taxon>
        <taxon>Pseudomonadati</taxon>
        <taxon>Pseudomonadota</taxon>
        <taxon>Alphaproteobacteria</taxon>
        <taxon>Sphingomonadales</taxon>
        <taxon>Sphingomonadaceae</taxon>
        <taxon>Novosphingobium</taxon>
    </lineage>
</organism>
<dbReference type="PROSITE" id="PS52016">
    <property type="entry name" value="TONB_DEPENDENT_REC_3"/>
    <property type="match status" value="1"/>
</dbReference>
<dbReference type="InterPro" id="IPR039426">
    <property type="entry name" value="TonB-dep_rcpt-like"/>
</dbReference>
<dbReference type="InterPro" id="IPR000531">
    <property type="entry name" value="Beta-barrel_TonB"/>
</dbReference>